<accession>A0AAD4G7H2</accession>
<evidence type="ECO:0000313" key="3">
    <source>
        <dbReference type="Proteomes" id="UP001194468"/>
    </source>
</evidence>
<protein>
    <recommendedName>
        <fullName evidence="4">Secreted protein</fullName>
    </recommendedName>
</protein>
<gene>
    <name evidence="2" type="ORF">L210DRAFT_3574205</name>
</gene>
<proteinExistence type="predicted"/>
<dbReference type="AlphaFoldDB" id="A0AAD4G7H2"/>
<name>A0AAD4G7H2_BOLED</name>
<reference evidence="2" key="1">
    <citation type="submission" date="2019-10" db="EMBL/GenBank/DDBJ databases">
        <authorList>
            <consortium name="DOE Joint Genome Institute"/>
            <person name="Kuo A."/>
            <person name="Miyauchi S."/>
            <person name="Kiss E."/>
            <person name="Drula E."/>
            <person name="Kohler A."/>
            <person name="Sanchez-Garcia M."/>
            <person name="Andreopoulos B."/>
            <person name="Barry K.W."/>
            <person name="Bonito G."/>
            <person name="Buee M."/>
            <person name="Carver A."/>
            <person name="Chen C."/>
            <person name="Cichocki N."/>
            <person name="Clum A."/>
            <person name="Culley D."/>
            <person name="Crous P.W."/>
            <person name="Fauchery L."/>
            <person name="Girlanda M."/>
            <person name="Hayes R."/>
            <person name="Keri Z."/>
            <person name="LaButti K."/>
            <person name="Lipzen A."/>
            <person name="Lombard V."/>
            <person name="Magnuson J."/>
            <person name="Maillard F."/>
            <person name="Morin E."/>
            <person name="Murat C."/>
            <person name="Nolan M."/>
            <person name="Ohm R."/>
            <person name="Pangilinan J."/>
            <person name="Pereira M."/>
            <person name="Perotto S."/>
            <person name="Peter M."/>
            <person name="Riley R."/>
            <person name="Sitrit Y."/>
            <person name="Stielow B."/>
            <person name="Szollosi G."/>
            <person name="Zifcakova L."/>
            <person name="Stursova M."/>
            <person name="Spatafora J.W."/>
            <person name="Tedersoo L."/>
            <person name="Vaario L.-M."/>
            <person name="Yamada A."/>
            <person name="Yan M."/>
            <person name="Wang P."/>
            <person name="Xu J."/>
            <person name="Bruns T."/>
            <person name="Baldrian P."/>
            <person name="Vilgalys R."/>
            <person name="Henrissat B."/>
            <person name="Grigoriev I.V."/>
            <person name="Hibbett D."/>
            <person name="Nagy L.G."/>
            <person name="Martin F.M."/>
        </authorList>
    </citation>
    <scope>NUCLEOTIDE SEQUENCE</scope>
    <source>
        <strain evidence="2">BED1</strain>
    </source>
</reference>
<dbReference type="Proteomes" id="UP001194468">
    <property type="component" value="Unassembled WGS sequence"/>
</dbReference>
<comment type="caution">
    <text evidence="2">The sequence shown here is derived from an EMBL/GenBank/DDBJ whole genome shotgun (WGS) entry which is preliminary data.</text>
</comment>
<feature type="signal peptide" evidence="1">
    <location>
        <begin position="1"/>
        <end position="23"/>
    </location>
</feature>
<keyword evidence="1" id="KW-0732">Signal</keyword>
<organism evidence="2 3">
    <name type="scientific">Boletus edulis BED1</name>
    <dbReference type="NCBI Taxonomy" id="1328754"/>
    <lineage>
        <taxon>Eukaryota</taxon>
        <taxon>Fungi</taxon>
        <taxon>Dikarya</taxon>
        <taxon>Basidiomycota</taxon>
        <taxon>Agaricomycotina</taxon>
        <taxon>Agaricomycetes</taxon>
        <taxon>Agaricomycetidae</taxon>
        <taxon>Boletales</taxon>
        <taxon>Boletineae</taxon>
        <taxon>Boletaceae</taxon>
        <taxon>Boletoideae</taxon>
        <taxon>Boletus</taxon>
    </lineage>
</organism>
<feature type="chain" id="PRO_5042177228" description="Secreted protein" evidence="1">
    <location>
        <begin position="24"/>
        <end position="71"/>
    </location>
</feature>
<evidence type="ECO:0000313" key="2">
    <source>
        <dbReference type="EMBL" id="KAF8420756.1"/>
    </source>
</evidence>
<keyword evidence="3" id="KW-1185">Reference proteome</keyword>
<evidence type="ECO:0008006" key="4">
    <source>
        <dbReference type="Google" id="ProtNLM"/>
    </source>
</evidence>
<sequence length="71" mass="8042">MLSQSRWCTSSRLPIYLLWLVSGDIACQLRHARRVLFEFPEWVNSSGSSRICGVPSATTSSTLEWVLGLVW</sequence>
<dbReference type="EMBL" id="WHUW01000152">
    <property type="protein sequence ID" value="KAF8420756.1"/>
    <property type="molecule type" value="Genomic_DNA"/>
</dbReference>
<reference evidence="2" key="2">
    <citation type="journal article" date="2020" name="Nat. Commun.">
        <title>Large-scale genome sequencing of mycorrhizal fungi provides insights into the early evolution of symbiotic traits.</title>
        <authorList>
            <person name="Miyauchi S."/>
            <person name="Kiss E."/>
            <person name="Kuo A."/>
            <person name="Drula E."/>
            <person name="Kohler A."/>
            <person name="Sanchez-Garcia M."/>
            <person name="Morin E."/>
            <person name="Andreopoulos B."/>
            <person name="Barry K.W."/>
            <person name="Bonito G."/>
            <person name="Buee M."/>
            <person name="Carver A."/>
            <person name="Chen C."/>
            <person name="Cichocki N."/>
            <person name="Clum A."/>
            <person name="Culley D."/>
            <person name="Crous P.W."/>
            <person name="Fauchery L."/>
            <person name="Girlanda M."/>
            <person name="Hayes R.D."/>
            <person name="Keri Z."/>
            <person name="LaButti K."/>
            <person name="Lipzen A."/>
            <person name="Lombard V."/>
            <person name="Magnuson J."/>
            <person name="Maillard F."/>
            <person name="Murat C."/>
            <person name="Nolan M."/>
            <person name="Ohm R.A."/>
            <person name="Pangilinan J."/>
            <person name="Pereira M.F."/>
            <person name="Perotto S."/>
            <person name="Peter M."/>
            <person name="Pfister S."/>
            <person name="Riley R."/>
            <person name="Sitrit Y."/>
            <person name="Stielow J.B."/>
            <person name="Szollosi G."/>
            <person name="Zifcakova L."/>
            <person name="Stursova M."/>
            <person name="Spatafora J.W."/>
            <person name="Tedersoo L."/>
            <person name="Vaario L.M."/>
            <person name="Yamada A."/>
            <person name="Yan M."/>
            <person name="Wang P."/>
            <person name="Xu J."/>
            <person name="Bruns T."/>
            <person name="Baldrian P."/>
            <person name="Vilgalys R."/>
            <person name="Dunand C."/>
            <person name="Henrissat B."/>
            <person name="Grigoriev I.V."/>
            <person name="Hibbett D."/>
            <person name="Nagy L.G."/>
            <person name="Martin F.M."/>
        </authorList>
    </citation>
    <scope>NUCLEOTIDE SEQUENCE</scope>
    <source>
        <strain evidence="2">BED1</strain>
    </source>
</reference>
<evidence type="ECO:0000256" key="1">
    <source>
        <dbReference type="SAM" id="SignalP"/>
    </source>
</evidence>